<feature type="domain" description="Sigma-54 factor interaction" evidence="7">
    <location>
        <begin position="140"/>
        <end position="360"/>
    </location>
</feature>
<evidence type="ECO:0000313" key="9">
    <source>
        <dbReference type="EMBL" id="TLM74824.1"/>
    </source>
</evidence>
<evidence type="ECO:0000256" key="5">
    <source>
        <dbReference type="ARBA" id="ARBA00023163"/>
    </source>
</evidence>
<feature type="modified residue" description="4-aspartylphosphate" evidence="6">
    <location>
        <position position="56"/>
    </location>
</feature>
<dbReference type="Pfam" id="PF02954">
    <property type="entry name" value="HTH_8"/>
    <property type="match status" value="1"/>
</dbReference>
<dbReference type="PROSITE" id="PS50110">
    <property type="entry name" value="RESPONSE_REGULATORY"/>
    <property type="match status" value="1"/>
</dbReference>
<dbReference type="Proteomes" id="UP000306791">
    <property type="component" value="Unassembled WGS sequence"/>
</dbReference>
<evidence type="ECO:0000313" key="10">
    <source>
        <dbReference type="Proteomes" id="UP000306791"/>
    </source>
</evidence>
<gene>
    <name evidence="9" type="ORF">FDY93_16620</name>
</gene>
<dbReference type="PROSITE" id="PS50045">
    <property type="entry name" value="SIGMA54_INTERACT_4"/>
    <property type="match status" value="1"/>
</dbReference>
<dbReference type="InterPro" id="IPR011006">
    <property type="entry name" value="CheY-like_superfamily"/>
</dbReference>
<dbReference type="PANTHER" id="PTHR32071:SF100">
    <property type="entry name" value="RESPONSE REGULATOR PROTEIN PILR"/>
    <property type="match status" value="1"/>
</dbReference>
<keyword evidence="5" id="KW-0804">Transcription</keyword>
<dbReference type="SUPFAM" id="SSF52172">
    <property type="entry name" value="CheY-like"/>
    <property type="match status" value="1"/>
</dbReference>
<comment type="caution">
    <text evidence="9">The sequence shown here is derived from an EMBL/GenBank/DDBJ whole genome shotgun (WGS) entry which is preliminary data.</text>
</comment>
<dbReference type="RefSeq" id="WP_138236893.1">
    <property type="nucleotide sequence ID" value="NZ_CP185860.1"/>
</dbReference>
<evidence type="ECO:0000256" key="2">
    <source>
        <dbReference type="ARBA" id="ARBA00022840"/>
    </source>
</evidence>
<dbReference type="Gene3D" id="1.10.8.60">
    <property type="match status" value="1"/>
</dbReference>
<dbReference type="InterPro" id="IPR058031">
    <property type="entry name" value="AAA_lid_NorR"/>
</dbReference>
<dbReference type="InterPro" id="IPR002197">
    <property type="entry name" value="HTH_Fis"/>
</dbReference>
<evidence type="ECO:0000256" key="3">
    <source>
        <dbReference type="ARBA" id="ARBA00023015"/>
    </source>
</evidence>
<dbReference type="Pfam" id="PF00072">
    <property type="entry name" value="Response_reg"/>
    <property type="match status" value="1"/>
</dbReference>
<organism evidence="9 10">
    <name type="scientific">Microbulbifer harenosus</name>
    <dbReference type="NCBI Taxonomy" id="2576840"/>
    <lineage>
        <taxon>Bacteria</taxon>
        <taxon>Pseudomonadati</taxon>
        <taxon>Pseudomonadota</taxon>
        <taxon>Gammaproteobacteria</taxon>
        <taxon>Cellvibrionales</taxon>
        <taxon>Microbulbiferaceae</taxon>
        <taxon>Microbulbifer</taxon>
    </lineage>
</organism>
<name>A0ABY2UE69_9GAMM</name>
<dbReference type="Gene3D" id="3.40.50.2300">
    <property type="match status" value="1"/>
</dbReference>
<dbReference type="InterPro" id="IPR025943">
    <property type="entry name" value="Sigma_54_int_dom_ATP-bd_2"/>
</dbReference>
<dbReference type="SMART" id="SM00382">
    <property type="entry name" value="AAA"/>
    <property type="match status" value="1"/>
</dbReference>
<dbReference type="EMBL" id="VANI01000019">
    <property type="protein sequence ID" value="TLM74824.1"/>
    <property type="molecule type" value="Genomic_DNA"/>
</dbReference>
<evidence type="ECO:0000256" key="6">
    <source>
        <dbReference type="PROSITE-ProRule" id="PRU00169"/>
    </source>
</evidence>
<dbReference type="InterPro" id="IPR027417">
    <property type="entry name" value="P-loop_NTPase"/>
</dbReference>
<keyword evidence="1" id="KW-0547">Nucleotide-binding</keyword>
<evidence type="ECO:0000259" key="8">
    <source>
        <dbReference type="PROSITE" id="PS50110"/>
    </source>
</evidence>
<protein>
    <submittedName>
        <fullName evidence="9">Sigma-54-dependent Fis family transcriptional regulator</fullName>
    </submittedName>
</protein>
<dbReference type="PROSITE" id="PS00676">
    <property type="entry name" value="SIGMA54_INTERACT_2"/>
    <property type="match status" value="1"/>
</dbReference>
<dbReference type="Gene3D" id="1.10.10.60">
    <property type="entry name" value="Homeodomain-like"/>
    <property type="match status" value="1"/>
</dbReference>
<dbReference type="Pfam" id="PF25601">
    <property type="entry name" value="AAA_lid_14"/>
    <property type="match status" value="1"/>
</dbReference>
<evidence type="ECO:0000259" key="7">
    <source>
        <dbReference type="PROSITE" id="PS50045"/>
    </source>
</evidence>
<dbReference type="SUPFAM" id="SSF46689">
    <property type="entry name" value="Homeodomain-like"/>
    <property type="match status" value="1"/>
</dbReference>
<accession>A0ABY2UE69</accession>
<dbReference type="PROSITE" id="PS00688">
    <property type="entry name" value="SIGMA54_INTERACT_3"/>
    <property type="match status" value="1"/>
</dbReference>
<dbReference type="InterPro" id="IPR003593">
    <property type="entry name" value="AAA+_ATPase"/>
</dbReference>
<dbReference type="Pfam" id="PF00158">
    <property type="entry name" value="Sigma54_activat"/>
    <property type="match status" value="1"/>
</dbReference>
<dbReference type="InterPro" id="IPR002078">
    <property type="entry name" value="Sigma_54_int"/>
</dbReference>
<dbReference type="SMART" id="SM00448">
    <property type="entry name" value="REC"/>
    <property type="match status" value="1"/>
</dbReference>
<dbReference type="InterPro" id="IPR025944">
    <property type="entry name" value="Sigma_54_int_dom_CS"/>
</dbReference>
<evidence type="ECO:0000256" key="4">
    <source>
        <dbReference type="ARBA" id="ARBA00023125"/>
    </source>
</evidence>
<feature type="domain" description="Response regulatory" evidence="8">
    <location>
        <begin position="7"/>
        <end position="123"/>
    </location>
</feature>
<dbReference type="PRINTS" id="PR01590">
    <property type="entry name" value="HTHFIS"/>
</dbReference>
<dbReference type="SUPFAM" id="SSF52540">
    <property type="entry name" value="P-loop containing nucleoside triphosphate hydrolases"/>
    <property type="match status" value="1"/>
</dbReference>
<dbReference type="InterPro" id="IPR001789">
    <property type="entry name" value="Sig_transdc_resp-reg_receiver"/>
</dbReference>
<keyword evidence="2" id="KW-0067">ATP-binding</keyword>
<keyword evidence="6" id="KW-0597">Phosphoprotein</keyword>
<dbReference type="InterPro" id="IPR009057">
    <property type="entry name" value="Homeodomain-like_sf"/>
</dbReference>
<proteinExistence type="predicted"/>
<reference evidence="9 10" key="1">
    <citation type="submission" date="2019-05" db="EMBL/GenBank/DDBJ databases">
        <title>Microbulbifer harenosus sp. nov., an alginate-degrading bacterium isolated from coastal sand.</title>
        <authorList>
            <person name="Huang H."/>
            <person name="Mo K."/>
            <person name="Bao S."/>
        </authorList>
    </citation>
    <scope>NUCLEOTIDE SEQUENCE [LARGE SCALE GENOMIC DNA]</scope>
    <source>
        <strain evidence="9 10">HB161719</strain>
    </source>
</reference>
<sequence length="474" mass="52525">MPDRQPIALVVDDEPDICNLISMTLQRMNVRADIAMSVAEARRRLAEKQYHFCLTDMRLPDGDGLQIVETIQDLPADRALPVAVITAHGNMDSAITALKLGAFDFVSKPVNLERLRSLVQLALRLTEGRFLESQEFPALFQGQSEAIQTLRAQIEKIARSDAPVHITGEPGSGKELAARCIHEQGPRSNRAFITLHCESIAAEQLERHLFGDEYDRGQLHAANGGTLYLDEVNALPQELQTKLLNTLQEESFSNSATGEKIKLDIRIITGSRKRLADEARRGAFRSDLYYRLNVIELAIPPLRQRQEDIPLLTRNLLRRISAESRGATPKASQDAIQALQAYPFPGNLRELENILERAVTLGESSTLYASDLIIPAASPIPGDQIGDSVLPGNAKPISDVVLQLPAYGHQTGYPGQFATSEFETLDDFLQSIEREAIESALNETGWNRTAAAEKLGISFRSLRYRLKKLGLESE</sequence>
<dbReference type="Gene3D" id="3.40.50.300">
    <property type="entry name" value="P-loop containing nucleotide triphosphate hydrolases"/>
    <property type="match status" value="1"/>
</dbReference>
<keyword evidence="4" id="KW-0238">DNA-binding</keyword>
<evidence type="ECO:0000256" key="1">
    <source>
        <dbReference type="ARBA" id="ARBA00022741"/>
    </source>
</evidence>
<keyword evidence="10" id="KW-1185">Reference proteome</keyword>
<dbReference type="PANTHER" id="PTHR32071">
    <property type="entry name" value="TRANSCRIPTIONAL REGULATORY PROTEIN"/>
    <property type="match status" value="1"/>
</dbReference>
<dbReference type="CDD" id="cd00009">
    <property type="entry name" value="AAA"/>
    <property type="match status" value="1"/>
</dbReference>
<keyword evidence="3" id="KW-0805">Transcription regulation</keyword>